<evidence type="ECO:0000313" key="1">
    <source>
        <dbReference type="EMBL" id="MFC0633269.1"/>
    </source>
</evidence>
<dbReference type="Proteomes" id="UP001589906">
    <property type="component" value="Unassembled WGS sequence"/>
</dbReference>
<accession>A0ABV6R0X3</accession>
<comment type="caution">
    <text evidence="1">The sequence shown here is derived from an EMBL/GenBank/DDBJ whole genome shotgun (WGS) entry which is preliminary data.</text>
</comment>
<organism evidence="1 2">
    <name type="scientific">Brevundimonas balnearis</name>
    <dbReference type="NCBI Taxonomy" id="1572858"/>
    <lineage>
        <taxon>Bacteria</taxon>
        <taxon>Pseudomonadati</taxon>
        <taxon>Pseudomonadota</taxon>
        <taxon>Alphaproteobacteria</taxon>
        <taxon>Caulobacterales</taxon>
        <taxon>Caulobacteraceae</taxon>
        <taxon>Brevundimonas</taxon>
    </lineage>
</organism>
<dbReference type="InterPro" id="IPR019276">
    <property type="entry name" value="DUF2303"/>
</dbReference>
<evidence type="ECO:0000313" key="2">
    <source>
        <dbReference type="Proteomes" id="UP001589906"/>
    </source>
</evidence>
<proteinExistence type="predicted"/>
<name>A0ABV6R0X3_9CAUL</name>
<dbReference type="EMBL" id="JBHLSW010000003">
    <property type="protein sequence ID" value="MFC0633269.1"/>
    <property type="molecule type" value="Genomic_DNA"/>
</dbReference>
<protein>
    <submittedName>
        <fullName evidence="1">DUF2303 family protein</fullName>
    </submittedName>
</protein>
<gene>
    <name evidence="1" type="ORF">ACFFGE_05170</name>
</gene>
<reference evidence="1 2" key="1">
    <citation type="submission" date="2024-09" db="EMBL/GenBank/DDBJ databases">
        <authorList>
            <person name="Sun Q."/>
            <person name="Mori K."/>
        </authorList>
    </citation>
    <scope>NUCLEOTIDE SEQUENCE [LARGE SCALE GENOMIC DNA]</scope>
    <source>
        <strain evidence="1 2">NCAIM B.02621</strain>
    </source>
</reference>
<dbReference type="RefSeq" id="WP_376834964.1">
    <property type="nucleotide sequence ID" value="NZ_JBHLSW010000003.1"/>
</dbReference>
<sequence>MSAPETEAGVIAELAVRANGGEVVHGPNGRTFLVSAPGAVVKDITDPHGIVVDPPARIRQSVTLQTVDSLVDYVDRFKTKDTVLFADIRQSSIAALIDYHGPGEAAHVDHKATMILPFSEEWKTWTAIDGKMMDQLTFARFLEENAVDVVAPSGADLLEVCRDLQAKRKVDFRKAVRTNTDNENFEYTDETTATAKSGGVEVPSKFQLKVPVYFGGETVSLFAFLRWNLVETSLQLGVKLHRAEHVRQAVFKQIVTDAGARSERPVLFGTAG</sequence>
<dbReference type="Pfam" id="PF10065">
    <property type="entry name" value="DUF2303"/>
    <property type="match status" value="1"/>
</dbReference>
<keyword evidence="2" id="KW-1185">Reference proteome</keyword>